<dbReference type="Gene3D" id="1.10.150.280">
    <property type="entry name" value="AF1531-like domain"/>
    <property type="match status" value="1"/>
</dbReference>
<accession>A0AAJ6VVM0</accession>
<sequence>MFRSRLRQELRLGDAVLRFQRYKSDTARPSFTREQQSQVLSLLNSGSEKELKKYVGLKKLKLLMDYREKFGAFDTLDSLLDMEGVRSTDFDKLCTKILMSTDKSLMILKGISPKLTEKRLKGIKIVASVDVDAFFGTYVTMDLDAKVIGWGSFVHSDESDRKTKIGLYEIYTKAVTIYEKLPSADIFLMESKSERPNAASVSEKELQTMLYTMLSFGEPDQPKVAQIAGLAFSNYYNLTMGSDQVSCQETFLKLVDDARITLSDELGTHYKRQNGVSREFLALNTLRCLAFLKATRILRMRKS</sequence>
<proteinExistence type="predicted"/>
<dbReference type="PANTHER" id="PTHR21053">
    <property type="entry name" value="TRANSCRIPTION ELONGATION FACTOR, MITOCHONDRIAL"/>
    <property type="match status" value="1"/>
</dbReference>
<evidence type="ECO:0000313" key="1">
    <source>
        <dbReference type="Proteomes" id="UP000694867"/>
    </source>
</evidence>
<dbReference type="InterPro" id="IPR039150">
    <property type="entry name" value="TEFM"/>
</dbReference>
<name>A0AAJ6VVM0_9ACAR</name>
<organism evidence="1 2">
    <name type="scientific">Galendromus occidentalis</name>
    <name type="common">western predatory mite</name>
    <dbReference type="NCBI Taxonomy" id="34638"/>
    <lineage>
        <taxon>Eukaryota</taxon>
        <taxon>Metazoa</taxon>
        <taxon>Ecdysozoa</taxon>
        <taxon>Arthropoda</taxon>
        <taxon>Chelicerata</taxon>
        <taxon>Arachnida</taxon>
        <taxon>Acari</taxon>
        <taxon>Parasitiformes</taxon>
        <taxon>Mesostigmata</taxon>
        <taxon>Gamasina</taxon>
        <taxon>Phytoseioidea</taxon>
        <taxon>Phytoseiidae</taxon>
        <taxon>Typhlodrominae</taxon>
        <taxon>Galendromus</taxon>
    </lineage>
</organism>
<dbReference type="AlphaFoldDB" id="A0AAJ6VVM0"/>
<dbReference type="GO" id="GO:0006392">
    <property type="term" value="P:transcription elongation by mitochondrial RNA polymerase"/>
    <property type="evidence" value="ECO:0007669"/>
    <property type="project" value="InterPro"/>
</dbReference>
<evidence type="ECO:0000313" key="2">
    <source>
        <dbReference type="RefSeq" id="XP_003739127.1"/>
    </source>
</evidence>
<reference evidence="2" key="1">
    <citation type="submission" date="2025-08" db="UniProtKB">
        <authorList>
            <consortium name="RefSeq"/>
        </authorList>
    </citation>
    <scope>IDENTIFICATION</scope>
</reference>
<dbReference type="GeneID" id="100902482"/>
<dbReference type="GO" id="GO:0030337">
    <property type="term" value="F:DNA polymerase processivity factor activity"/>
    <property type="evidence" value="ECO:0007669"/>
    <property type="project" value="TreeGrafter"/>
</dbReference>
<dbReference type="RefSeq" id="XP_003739127.1">
    <property type="nucleotide sequence ID" value="XM_003739079.1"/>
</dbReference>
<protein>
    <submittedName>
        <fullName evidence="2">Uncharacterized protein LOC100902482</fullName>
    </submittedName>
</protein>
<dbReference type="InterPro" id="IPR010994">
    <property type="entry name" value="RuvA_2-like"/>
</dbReference>
<keyword evidence="1" id="KW-1185">Reference proteome</keyword>
<dbReference type="Proteomes" id="UP000694867">
    <property type="component" value="Unplaced"/>
</dbReference>
<gene>
    <name evidence="2" type="primary">LOC100902482</name>
</gene>
<dbReference type="PANTHER" id="PTHR21053:SF2">
    <property type="entry name" value="TRANSCRIPTION ELONGATION FACTOR, MITOCHONDRIAL"/>
    <property type="match status" value="1"/>
</dbReference>
<dbReference type="KEGG" id="goe:100902482"/>
<dbReference type="SUPFAM" id="SSF47781">
    <property type="entry name" value="RuvA domain 2-like"/>
    <property type="match status" value="1"/>
</dbReference>
<dbReference type="GO" id="GO:0042645">
    <property type="term" value="C:mitochondrial nucleoid"/>
    <property type="evidence" value="ECO:0007669"/>
    <property type="project" value="TreeGrafter"/>
</dbReference>